<evidence type="ECO:0000256" key="13">
    <source>
        <dbReference type="SAM" id="MobiDB-lite"/>
    </source>
</evidence>
<feature type="region of interest" description="Disordered" evidence="13">
    <location>
        <begin position="93"/>
        <end position="112"/>
    </location>
</feature>
<dbReference type="CDD" id="cd00100">
    <property type="entry name" value="beta-trefoil_IL1"/>
    <property type="match status" value="1"/>
</dbReference>
<dbReference type="GO" id="GO:0042119">
    <property type="term" value="P:neutrophil activation"/>
    <property type="evidence" value="ECO:0007669"/>
    <property type="project" value="TreeGrafter"/>
</dbReference>
<dbReference type="GO" id="GO:0006955">
    <property type="term" value="P:immune response"/>
    <property type="evidence" value="ECO:0007669"/>
    <property type="project" value="InterPro"/>
</dbReference>
<evidence type="ECO:0000256" key="3">
    <source>
        <dbReference type="ARBA" id="ARBA00004550"/>
    </source>
</evidence>
<sequence>GKHQYEVENLLTNEARCFARKRDMVQMIDNVDTQDLPPEEFAQMLTSGSSMLTLHGACTDKEQQESLESNTLQTYFKENTTLSFSLVMVREESLEQEEETSQEVEEELESSDLEDDCFPENKVLMVSLTNMSVSVLTGRGYDSDIACSMNKVVVTAKHVHVACLSDITIYYYKSNIMEDLQPRYKGSPVVLNFTDTNNFLKCTKDETDPDNSVFMFQCCDKKDLKKIFKDDTVTWPFVFYMTCANAESRRFESAAYNGWFIHTVDINTVDMVKRPSEPPTEDSFLFFIHPKWS</sequence>
<comment type="subcellular location">
    <subcellularLocation>
        <location evidence="2">Cytoplasm</location>
        <location evidence="2">Cytosol</location>
    </subcellularLocation>
    <subcellularLocation>
        <location evidence="1">Lysosome</location>
    </subcellularLocation>
    <subcellularLocation>
        <location evidence="3">Secreted</location>
        <location evidence="3">Extracellular exosome</location>
    </subcellularLocation>
</comment>
<dbReference type="SUPFAM" id="SSF50353">
    <property type="entry name" value="Cytokine"/>
    <property type="match status" value="1"/>
</dbReference>
<dbReference type="GO" id="GO:0010628">
    <property type="term" value="P:positive regulation of gene expression"/>
    <property type="evidence" value="ECO:0007669"/>
    <property type="project" value="TreeGrafter"/>
</dbReference>
<dbReference type="AlphaFoldDB" id="A0A4W4EDT2"/>
<dbReference type="GO" id="GO:0051781">
    <property type="term" value="P:positive regulation of cell division"/>
    <property type="evidence" value="ECO:0007669"/>
    <property type="project" value="UniProtKB-KW"/>
</dbReference>
<dbReference type="PANTHER" id="PTHR10078:SF30">
    <property type="entry name" value="INTERLEUKIN-1 BETA"/>
    <property type="match status" value="1"/>
</dbReference>
<dbReference type="GO" id="GO:0071222">
    <property type="term" value="P:cellular response to lipopolysaccharide"/>
    <property type="evidence" value="ECO:0007669"/>
    <property type="project" value="TreeGrafter"/>
</dbReference>
<evidence type="ECO:0000313" key="15">
    <source>
        <dbReference type="Proteomes" id="UP000314983"/>
    </source>
</evidence>
<evidence type="ECO:0000256" key="1">
    <source>
        <dbReference type="ARBA" id="ARBA00004371"/>
    </source>
</evidence>
<gene>
    <name evidence="14" type="primary">LOC113578259</name>
</gene>
<reference evidence="14" key="5">
    <citation type="submission" date="2025-09" db="UniProtKB">
        <authorList>
            <consortium name="Ensembl"/>
        </authorList>
    </citation>
    <scope>IDENTIFICATION</scope>
</reference>
<dbReference type="Proteomes" id="UP000314983">
    <property type="component" value="Chromosome 21"/>
</dbReference>
<keyword evidence="7" id="KW-0202">Cytokine</keyword>
<dbReference type="GO" id="GO:0048246">
    <property type="term" value="P:macrophage chemotaxis"/>
    <property type="evidence" value="ECO:0007669"/>
    <property type="project" value="TreeGrafter"/>
</dbReference>
<evidence type="ECO:0000256" key="7">
    <source>
        <dbReference type="ARBA" id="ARBA00022514"/>
    </source>
</evidence>
<dbReference type="Ensembl" id="ENSEEET00000010346.2">
    <property type="protein sequence ID" value="ENSEEEP00000010224.2"/>
    <property type="gene ID" value="ENSEEEG00000005183.2"/>
</dbReference>
<name>A0A4W4EDT2_ELEEL</name>
<keyword evidence="12" id="KW-0497">Mitogen</keyword>
<keyword evidence="8" id="KW-0964">Secreted</keyword>
<accession>A0A4W4EDT2</accession>
<dbReference type="GO" id="GO:0005764">
    <property type="term" value="C:lysosome"/>
    <property type="evidence" value="ECO:0007669"/>
    <property type="project" value="UniProtKB-SubCell"/>
</dbReference>
<dbReference type="GO" id="GO:0001660">
    <property type="term" value="P:fever generation"/>
    <property type="evidence" value="ECO:0007669"/>
    <property type="project" value="UniProtKB-KW"/>
</dbReference>
<evidence type="ECO:0000256" key="11">
    <source>
        <dbReference type="ARBA" id="ARBA00023228"/>
    </source>
</evidence>
<dbReference type="PANTHER" id="PTHR10078">
    <property type="entry name" value="INTERLEUKIN-1 FAMILY MEMBER"/>
    <property type="match status" value="1"/>
</dbReference>
<proteinExistence type="inferred from homology"/>
<dbReference type="InterPro" id="IPR008996">
    <property type="entry name" value="IL1/FGF"/>
</dbReference>
<comment type="similarity">
    <text evidence="4">Belongs to the IL-1 family.</text>
</comment>
<organism evidence="14 15">
    <name type="scientific">Electrophorus electricus</name>
    <name type="common">Electric eel</name>
    <name type="synonym">Gymnotus electricus</name>
    <dbReference type="NCBI Taxonomy" id="8005"/>
    <lineage>
        <taxon>Eukaryota</taxon>
        <taxon>Metazoa</taxon>
        <taxon>Chordata</taxon>
        <taxon>Craniata</taxon>
        <taxon>Vertebrata</taxon>
        <taxon>Euteleostomi</taxon>
        <taxon>Actinopterygii</taxon>
        <taxon>Neopterygii</taxon>
        <taxon>Teleostei</taxon>
        <taxon>Ostariophysi</taxon>
        <taxon>Gymnotiformes</taxon>
        <taxon>Gymnotoidei</taxon>
        <taxon>Gymnotidae</taxon>
        <taxon>Electrophorus</taxon>
    </lineage>
</organism>
<keyword evidence="10" id="KW-0395">Inflammatory response</keyword>
<dbReference type="Gene3D" id="2.80.10.50">
    <property type="match status" value="1"/>
</dbReference>
<reference evidence="15" key="1">
    <citation type="journal article" date="2014" name="Science">
        <title>Nonhuman genetics. Genomic basis for the convergent evolution of electric organs.</title>
        <authorList>
            <person name="Gallant J.R."/>
            <person name="Traeger L.L."/>
            <person name="Volkening J.D."/>
            <person name="Moffett H."/>
            <person name="Chen P.H."/>
            <person name="Novina C.D."/>
            <person name="Phillips G.N.Jr."/>
            <person name="Anand R."/>
            <person name="Wells G.B."/>
            <person name="Pinch M."/>
            <person name="Guth R."/>
            <person name="Unguez G.A."/>
            <person name="Albert J.S."/>
            <person name="Zakon H.H."/>
            <person name="Samanta M.P."/>
            <person name="Sussman M.R."/>
        </authorList>
    </citation>
    <scope>NUCLEOTIDE SEQUENCE [LARGE SCALE GENOMIC DNA]</scope>
</reference>
<dbReference type="GO" id="GO:1901222">
    <property type="term" value="P:regulation of non-canonical NF-kappaB signal transduction"/>
    <property type="evidence" value="ECO:0007669"/>
    <property type="project" value="TreeGrafter"/>
</dbReference>
<keyword evidence="6" id="KW-0963">Cytoplasm</keyword>
<keyword evidence="11" id="KW-0458">Lysosome</keyword>
<reference evidence="14" key="3">
    <citation type="submission" date="2020-05" db="EMBL/GenBank/DDBJ databases">
        <title>Electrophorus electricus (electric eel) genome, fEleEle1, primary haplotype.</title>
        <authorList>
            <person name="Myers G."/>
            <person name="Meyer A."/>
            <person name="Fedrigo O."/>
            <person name="Formenti G."/>
            <person name="Rhie A."/>
            <person name="Tracey A."/>
            <person name="Sims Y."/>
            <person name="Jarvis E.D."/>
        </authorList>
    </citation>
    <scope>NUCLEOTIDE SEQUENCE [LARGE SCALE GENOMIC DNA]</scope>
</reference>
<dbReference type="GeneTree" id="ENSGT01140000282741"/>
<evidence type="ECO:0000256" key="4">
    <source>
        <dbReference type="ARBA" id="ARBA00010448"/>
    </source>
</evidence>
<evidence type="ECO:0000256" key="6">
    <source>
        <dbReference type="ARBA" id="ARBA00022490"/>
    </source>
</evidence>
<reference evidence="14" key="4">
    <citation type="submission" date="2025-08" db="UniProtKB">
        <authorList>
            <consortium name="Ensembl"/>
        </authorList>
    </citation>
    <scope>IDENTIFICATION</scope>
</reference>
<evidence type="ECO:0000256" key="9">
    <source>
        <dbReference type="ARBA" id="ARBA00022620"/>
    </source>
</evidence>
<dbReference type="GO" id="GO:0005829">
    <property type="term" value="C:cytosol"/>
    <property type="evidence" value="ECO:0007669"/>
    <property type="project" value="UniProtKB-SubCell"/>
</dbReference>
<dbReference type="GO" id="GO:0005125">
    <property type="term" value="F:cytokine activity"/>
    <property type="evidence" value="ECO:0007669"/>
    <property type="project" value="UniProtKB-KW"/>
</dbReference>
<feature type="compositionally biased region" description="Acidic residues" evidence="13">
    <location>
        <begin position="94"/>
        <end position="112"/>
    </location>
</feature>
<evidence type="ECO:0000256" key="2">
    <source>
        <dbReference type="ARBA" id="ARBA00004514"/>
    </source>
</evidence>
<keyword evidence="15" id="KW-1185">Reference proteome</keyword>
<dbReference type="GO" id="GO:0005615">
    <property type="term" value="C:extracellular space"/>
    <property type="evidence" value="ECO:0007669"/>
    <property type="project" value="UniProtKB-KW"/>
</dbReference>
<keyword evidence="9" id="KW-0666">Pyrogen</keyword>
<dbReference type="InterPro" id="IPR000975">
    <property type="entry name" value="IL-1_fam"/>
</dbReference>
<reference evidence="15" key="2">
    <citation type="journal article" date="2017" name="Sci. Adv.">
        <title>A tail of two voltages: Proteomic comparison of the three electric organs of the electric eel.</title>
        <authorList>
            <person name="Traeger L.L."/>
            <person name="Sabat G."/>
            <person name="Barrett-Wilt G.A."/>
            <person name="Wells G.B."/>
            <person name="Sussman M.R."/>
        </authorList>
    </citation>
    <scope>NUCLEOTIDE SEQUENCE [LARGE SCALE GENOMIC DNA]</scope>
</reference>
<protein>
    <recommendedName>
        <fullName evidence="5">Interleukin-1 beta</fullName>
    </recommendedName>
</protein>
<evidence type="ECO:0000256" key="5">
    <source>
        <dbReference type="ARBA" id="ARBA00014702"/>
    </source>
</evidence>
<evidence type="ECO:0000256" key="8">
    <source>
        <dbReference type="ARBA" id="ARBA00022525"/>
    </source>
</evidence>
<evidence type="ECO:0000313" key="14">
    <source>
        <dbReference type="Ensembl" id="ENSEEEP00000010224.2"/>
    </source>
</evidence>
<dbReference type="GO" id="GO:0019221">
    <property type="term" value="P:cytokine-mediated signaling pathway"/>
    <property type="evidence" value="ECO:0007669"/>
    <property type="project" value="TreeGrafter"/>
</dbReference>
<evidence type="ECO:0000256" key="12">
    <source>
        <dbReference type="ARBA" id="ARBA00023246"/>
    </source>
</evidence>
<evidence type="ECO:0000256" key="10">
    <source>
        <dbReference type="ARBA" id="ARBA00023198"/>
    </source>
</evidence>